<dbReference type="AlphaFoldDB" id="A0A4V5LQW9"/>
<dbReference type="Gene3D" id="3.20.20.140">
    <property type="entry name" value="Metal-dependent hydrolases"/>
    <property type="match status" value="1"/>
</dbReference>
<dbReference type="InterPro" id="IPR032466">
    <property type="entry name" value="Metal_Hydrolase"/>
</dbReference>
<evidence type="ECO:0000313" key="3">
    <source>
        <dbReference type="Proteomes" id="UP000307657"/>
    </source>
</evidence>
<dbReference type="Pfam" id="PF07969">
    <property type="entry name" value="Amidohydro_3"/>
    <property type="match status" value="2"/>
</dbReference>
<dbReference type="GO" id="GO:0016811">
    <property type="term" value="F:hydrolase activity, acting on carbon-nitrogen (but not peptide) bonds, in linear amides"/>
    <property type="evidence" value="ECO:0007669"/>
    <property type="project" value="InterPro"/>
</dbReference>
<dbReference type="SUPFAM" id="SSF51338">
    <property type="entry name" value="Composite domain of metallo-dependent hydrolases"/>
    <property type="match status" value="1"/>
</dbReference>
<dbReference type="PROSITE" id="PS51257">
    <property type="entry name" value="PROKAR_LIPOPROTEIN"/>
    <property type="match status" value="1"/>
</dbReference>
<comment type="caution">
    <text evidence="2">The sequence shown here is derived from an EMBL/GenBank/DDBJ whole genome shotgun (WGS) entry which is preliminary data.</text>
</comment>
<dbReference type="SUPFAM" id="SSF51556">
    <property type="entry name" value="Metallo-dependent hydrolases"/>
    <property type="match status" value="1"/>
</dbReference>
<feature type="domain" description="Amidohydrolase 3" evidence="1">
    <location>
        <begin position="81"/>
        <end position="248"/>
    </location>
</feature>
<dbReference type="InterPro" id="IPR023100">
    <property type="entry name" value="D-aminoacylase_insert_dom_sf"/>
</dbReference>
<dbReference type="RefSeq" id="WP_136841086.1">
    <property type="nucleotide sequence ID" value="NZ_SUPL01000002.1"/>
</dbReference>
<dbReference type="PANTHER" id="PTHR11647:SF1">
    <property type="entry name" value="COLLAPSIN RESPONSE MEDIATOR PROTEIN"/>
    <property type="match status" value="1"/>
</dbReference>
<dbReference type="Gene3D" id="2.30.40.10">
    <property type="entry name" value="Urease, subunit C, domain 1"/>
    <property type="match status" value="1"/>
</dbReference>
<evidence type="ECO:0000259" key="1">
    <source>
        <dbReference type="Pfam" id="PF07969"/>
    </source>
</evidence>
<dbReference type="EMBL" id="SUPL01000002">
    <property type="protein sequence ID" value="TJY37009.1"/>
    <property type="molecule type" value="Genomic_DNA"/>
</dbReference>
<evidence type="ECO:0000313" key="2">
    <source>
        <dbReference type="EMBL" id="TJY37009.1"/>
    </source>
</evidence>
<dbReference type="Gene3D" id="3.30.1490.130">
    <property type="entry name" value="D-aminoacylase. Domain 3"/>
    <property type="match status" value="1"/>
</dbReference>
<name>A0A4V5LQW9_9FLAO</name>
<sequence>MFTFLKKTTQFAFLTILISSCNETKTITNPEPNITSVDIAIINGKVLDGTDKEAYKANIYINNDTIAYIGNLTNPEVNIGKTIDAKGKFVSPGFIDLHAHGNPLKTPDFENFLAMGVTTIVLGQDGSSVSTKDLKPYLDDVDKQNLGVNIIEFVGHGTLRRLSGIGNKIDITSTELDSLKNLLQEQLKYTYGLSTGLEYTPGLFAKESELIALAKVVGEQDKIIMSHMRNEDDEAVIKSIKELAAQGEYARVHIAHLKSVYGKGKERAHQILDTIKHIRDSGVKLTADLYPYMASYTGISIVFPDWSKTPQQFEVAKRERREELESFIRNKVNLRNGPEATLLGSAPYTGKTLAKAAKEQNKPFEKFLIEDVGPQGSSGAYFVMDKELQETLLQDDLVGICSDGSKTGHHPRGHGTFAKIIETYVVKDSLLTLEKAVQKMTGYAADILHLKDRGLLKKGYKADIVIFDPKNVKAPANYVNPHQLSKGFEKVLVNGKLVRDNENLATELSGKVLLPN</sequence>
<dbReference type="InterPro" id="IPR050378">
    <property type="entry name" value="Metallo-dep_Hydrolases_sf"/>
</dbReference>
<proteinExistence type="predicted"/>
<accession>A0A4V5LQW9</accession>
<dbReference type="PANTHER" id="PTHR11647">
    <property type="entry name" value="HYDRANTOINASE/DIHYDROPYRIMIDINASE FAMILY MEMBER"/>
    <property type="match status" value="1"/>
</dbReference>
<dbReference type="Proteomes" id="UP000307657">
    <property type="component" value="Unassembled WGS sequence"/>
</dbReference>
<keyword evidence="3" id="KW-1185">Reference proteome</keyword>
<dbReference type="OrthoDB" id="9775607at2"/>
<dbReference type="InterPro" id="IPR011059">
    <property type="entry name" value="Metal-dep_hydrolase_composite"/>
</dbReference>
<organism evidence="2 3">
    <name type="scientific">Pontimicrobium aquaticum</name>
    <dbReference type="NCBI Taxonomy" id="2565367"/>
    <lineage>
        <taxon>Bacteria</taxon>
        <taxon>Pseudomonadati</taxon>
        <taxon>Bacteroidota</taxon>
        <taxon>Flavobacteriia</taxon>
        <taxon>Flavobacteriales</taxon>
        <taxon>Flavobacteriaceae</taxon>
        <taxon>Pontimicrobium</taxon>
    </lineage>
</organism>
<protein>
    <submittedName>
        <fullName evidence="2">N-acyl-D-amino acid deacylase</fullName>
    </submittedName>
</protein>
<dbReference type="InterPro" id="IPR013108">
    <property type="entry name" value="Amidohydro_3"/>
</dbReference>
<gene>
    <name evidence="2" type="ORF">E5167_03440</name>
</gene>
<reference evidence="2 3" key="1">
    <citation type="submission" date="2019-04" db="EMBL/GenBank/DDBJ databases">
        <title>Lacinutrix sp. nov., isolated from marine water.</title>
        <authorList>
            <person name="Kim W."/>
        </authorList>
    </citation>
    <scope>NUCLEOTIDE SEQUENCE [LARGE SCALE GENOMIC DNA]</scope>
    <source>
        <strain evidence="2 3">CAU 1491</strain>
    </source>
</reference>
<feature type="domain" description="Amidohydrolase 3" evidence="1">
    <location>
        <begin position="387"/>
        <end position="498"/>
    </location>
</feature>